<evidence type="ECO:0000256" key="1">
    <source>
        <dbReference type="SAM" id="MobiDB-lite"/>
    </source>
</evidence>
<proteinExistence type="predicted"/>
<reference evidence="2 3" key="2">
    <citation type="journal article" date="2016" name="Genome Announc.">
        <title>Draft Genome Sequences of Streptomyces scabiei S58, Streptomyces turgidiscabies T45, and Streptomyces acidiscabies a10, the Pathogens of Potato Common Scab, Isolated in Japan.</title>
        <authorList>
            <person name="Tomihama T."/>
            <person name="Nishi Y."/>
            <person name="Sakai M."/>
            <person name="Ikenaga M."/>
            <person name="Okubo T."/>
            <person name="Ikeda S."/>
        </authorList>
    </citation>
    <scope>NUCLEOTIDE SEQUENCE [LARGE SCALE GENOMIC DNA]</scope>
    <source>
        <strain evidence="2 3">S58</strain>
    </source>
</reference>
<protein>
    <submittedName>
        <fullName evidence="2">Uncharacterized protein</fullName>
    </submittedName>
</protein>
<evidence type="ECO:0000313" key="2">
    <source>
        <dbReference type="EMBL" id="GAQ60431.1"/>
    </source>
</evidence>
<reference evidence="3" key="1">
    <citation type="submission" date="2015-11" db="EMBL/GenBank/DDBJ databases">
        <authorList>
            <consortium name="Cross-ministerial Strategic Innovation Promotion Program (SIP) consortium"/>
            <person name="Tomihama T."/>
            <person name="Ikenaga M."/>
            <person name="Sakai M."/>
            <person name="Okubo T."/>
            <person name="Ikeda S."/>
        </authorList>
    </citation>
    <scope>NUCLEOTIDE SEQUENCE [LARGE SCALE GENOMIC DNA]</scope>
    <source>
        <strain evidence="3">S58</strain>
    </source>
</reference>
<feature type="region of interest" description="Disordered" evidence="1">
    <location>
        <begin position="1"/>
        <end position="26"/>
    </location>
</feature>
<dbReference type="Proteomes" id="UP000067448">
    <property type="component" value="Unassembled WGS sequence"/>
</dbReference>
<comment type="caution">
    <text evidence="2">The sequence shown here is derived from an EMBL/GenBank/DDBJ whole genome shotgun (WGS) entry which is preliminary data.</text>
</comment>
<evidence type="ECO:0000313" key="3">
    <source>
        <dbReference type="Proteomes" id="UP000067448"/>
    </source>
</evidence>
<sequence>MPCSPLHAVGFDAAPRPPGLDDQGREVPTFMPGDVVRPDRFSLMGPLGNWSALHG</sequence>
<accession>A0A100JJ11</accession>
<gene>
    <name evidence="2" type="ORF">SsS58_00771</name>
</gene>
<name>A0A100JJ11_STRSC</name>
<dbReference type="EMBL" id="BCMM01000002">
    <property type="protein sequence ID" value="GAQ60431.1"/>
    <property type="molecule type" value="Genomic_DNA"/>
</dbReference>
<dbReference type="AlphaFoldDB" id="A0A100JJ11"/>
<organism evidence="2 3">
    <name type="scientific">Streptomyces scabiei</name>
    <dbReference type="NCBI Taxonomy" id="1930"/>
    <lineage>
        <taxon>Bacteria</taxon>
        <taxon>Bacillati</taxon>
        <taxon>Actinomycetota</taxon>
        <taxon>Actinomycetes</taxon>
        <taxon>Kitasatosporales</taxon>
        <taxon>Streptomycetaceae</taxon>
        <taxon>Streptomyces</taxon>
    </lineage>
</organism>
<reference evidence="3" key="3">
    <citation type="submission" date="2016-02" db="EMBL/GenBank/DDBJ databases">
        <title>Draft genome of pathogenic Streptomyces sp. in Japan.</title>
        <authorList>
            <person name="Tomihama T."/>
            <person name="Ikenaga M."/>
            <person name="Sakai M."/>
            <person name="Okubo T."/>
            <person name="Ikeda S."/>
        </authorList>
    </citation>
    <scope>NUCLEOTIDE SEQUENCE [LARGE SCALE GENOMIC DNA]</scope>
    <source>
        <strain evidence="3">S58</strain>
    </source>
</reference>